<dbReference type="InterPro" id="IPR045853">
    <property type="entry name" value="Pep_chain_release_fac_I_sf"/>
</dbReference>
<dbReference type="AlphaFoldDB" id="A0A1V5T143"/>
<dbReference type="Gene3D" id="6.10.140.1950">
    <property type="match status" value="1"/>
</dbReference>
<evidence type="ECO:0000256" key="1">
    <source>
        <dbReference type="ARBA" id="ARBA00002986"/>
    </source>
</evidence>
<comment type="subcellular location">
    <subcellularLocation>
        <location evidence="2 7">Cytoplasm</location>
    </subcellularLocation>
</comment>
<evidence type="ECO:0000256" key="8">
    <source>
        <dbReference type="NCBIfam" id="TIGR00019"/>
    </source>
</evidence>
<protein>
    <recommendedName>
        <fullName evidence="7 8">Peptide chain release factor 1</fullName>
        <shortName evidence="7">RF-1</shortName>
    </recommendedName>
</protein>
<accession>A0A1V5T143</accession>
<feature type="coiled-coil region" evidence="9">
    <location>
        <begin position="32"/>
        <end position="95"/>
    </location>
</feature>
<dbReference type="NCBIfam" id="NF001859">
    <property type="entry name" value="PRK00591.1"/>
    <property type="match status" value="1"/>
</dbReference>
<evidence type="ECO:0000256" key="10">
    <source>
        <dbReference type="SAM" id="MobiDB-lite"/>
    </source>
</evidence>
<evidence type="ECO:0000256" key="2">
    <source>
        <dbReference type="ARBA" id="ARBA00004496"/>
    </source>
</evidence>
<feature type="region of interest" description="Disordered" evidence="10">
    <location>
        <begin position="288"/>
        <end position="309"/>
    </location>
</feature>
<dbReference type="SMART" id="SM00937">
    <property type="entry name" value="PCRF"/>
    <property type="match status" value="1"/>
</dbReference>
<organism evidence="12">
    <name type="scientific">Candidatus Atribacter allofermentans</name>
    <dbReference type="NCBI Taxonomy" id="1852833"/>
    <lineage>
        <taxon>Bacteria</taxon>
        <taxon>Pseudomonadati</taxon>
        <taxon>Atribacterota</taxon>
        <taxon>Atribacteria</taxon>
        <taxon>Atribacterales</taxon>
        <taxon>Atribacteraceae</taxon>
        <taxon>Atribacter</taxon>
    </lineage>
</organism>
<sequence>MWQNKAEELNSRYLELTHLLSDPQITQDLQRYRQLTKAISEIEETAKKYQEYQAAQKNLEEDRNFLKTEQDADLRELLEEEIKALENKLIELEEEIKYLLIPRDPNDKRNTLVEIRAGTGGEEAALFVSDLFRMYSRYAENQGWKCEVMSTNPTELGGFKEIIFAIEGDGAYSKFKYESGVHRVQRVPITEAGGRIHTSTVTVAVLPEAEDVDIDINPEDLRIDVYRSSGHGGQSVNTTDSAVRITHLPSGMMVTCQDEKSQHKNKAKALRILRSRLLEIEQQKQKAEIDRDRKSQIGSGERSERIRTYNYPQNRVTDHRINLTLYKLDLILEGDLNEVIESLAAEERMRMLEKVG</sequence>
<dbReference type="PANTHER" id="PTHR43804:SF7">
    <property type="entry name" value="LD18447P"/>
    <property type="match status" value="1"/>
</dbReference>
<dbReference type="GO" id="GO:0005829">
    <property type="term" value="C:cytosol"/>
    <property type="evidence" value="ECO:0007669"/>
    <property type="project" value="UniProtKB-ARBA"/>
</dbReference>
<dbReference type="Gene3D" id="3.30.70.1660">
    <property type="match status" value="1"/>
</dbReference>
<comment type="caution">
    <text evidence="12">The sequence shown here is derived from an EMBL/GenBank/DDBJ whole genome shotgun (WGS) entry which is preliminary data.</text>
</comment>
<dbReference type="Pfam" id="PF00472">
    <property type="entry name" value="RF-1"/>
    <property type="match status" value="1"/>
</dbReference>
<dbReference type="FunFam" id="3.30.70.1660:FF:000002">
    <property type="entry name" value="Peptide chain release factor 1"/>
    <property type="match status" value="1"/>
</dbReference>
<comment type="function">
    <text evidence="1 7">Peptide chain release factor 1 directs the termination of translation in response to the peptide chain termination codons UAG and UAA.</text>
</comment>
<dbReference type="PANTHER" id="PTHR43804">
    <property type="entry name" value="LD18447P"/>
    <property type="match status" value="1"/>
</dbReference>
<dbReference type="Proteomes" id="UP000485569">
    <property type="component" value="Unassembled WGS sequence"/>
</dbReference>
<evidence type="ECO:0000259" key="11">
    <source>
        <dbReference type="PROSITE" id="PS00745"/>
    </source>
</evidence>
<dbReference type="GO" id="GO:0016149">
    <property type="term" value="F:translation release factor activity, codon specific"/>
    <property type="evidence" value="ECO:0007669"/>
    <property type="project" value="UniProtKB-UniRule"/>
</dbReference>
<feature type="modified residue" description="N5-methylglutamine" evidence="7">
    <location>
        <position position="234"/>
    </location>
</feature>
<dbReference type="EMBL" id="MWBQ01000040">
    <property type="protein sequence ID" value="OQA60141.1"/>
    <property type="molecule type" value="Genomic_DNA"/>
</dbReference>
<dbReference type="InterPro" id="IPR050057">
    <property type="entry name" value="Prokaryotic/Mito_RF"/>
</dbReference>
<dbReference type="PROSITE" id="PS00745">
    <property type="entry name" value="RF_PROK_I"/>
    <property type="match status" value="1"/>
</dbReference>
<reference evidence="12" key="1">
    <citation type="submission" date="2017-02" db="EMBL/GenBank/DDBJ databases">
        <title>Delving into the versatile metabolic prowess of the omnipresent phylum Bacteroidetes.</title>
        <authorList>
            <person name="Nobu M.K."/>
            <person name="Mei R."/>
            <person name="Narihiro T."/>
            <person name="Kuroda K."/>
            <person name="Liu W.-T."/>
        </authorList>
    </citation>
    <scope>NUCLEOTIDE SEQUENCE</scope>
    <source>
        <strain evidence="12">ADurb.Bin276</strain>
    </source>
</reference>
<dbReference type="InterPro" id="IPR005139">
    <property type="entry name" value="PCRF"/>
</dbReference>
<keyword evidence="5 7" id="KW-0963">Cytoplasm</keyword>
<evidence type="ECO:0000256" key="9">
    <source>
        <dbReference type="SAM" id="Coils"/>
    </source>
</evidence>
<evidence type="ECO:0000256" key="5">
    <source>
        <dbReference type="ARBA" id="ARBA00022490"/>
    </source>
</evidence>
<evidence type="ECO:0000256" key="6">
    <source>
        <dbReference type="ARBA" id="ARBA00022917"/>
    </source>
</evidence>
<dbReference type="InterPro" id="IPR004373">
    <property type="entry name" value="RF-1"/>
</dbReference>
<evidence type="ECO:0000313" key="12">
    <source>
        <dbReference type="EMBL" id="OQA60141.1"/>
    </source>
</evidence>
<feature type="compositionally biased region" description="Basic and acidic residues" evidence="10">
    <location>
        <begin position="288"/>
        <end position="307"/>
    </location>
</feature>
<gene>
    <name evidence="7 12" type="primary">prfA</name>
    <name evidence="12" type="ORF">BWY41_00684</name>
</gene>
<evidence type="ECO:0000256" key="7">
    <source>
        <dbReference type="HAMAP-Rule" id="MF_00093"/>
    </source>
</evidence>
<dbReference type="FunFam" id="3.30.70.1660:FF:000004">
    <property type="entry name" value="Peptide chain release factor 1"/>
    <property type="match status" value="1"/>
</dbReference>
<keyword evidence="9" id="KW-0175">Coiled coil</keyword>
<comment type="similarity">
    <text evidence="3 7">Belongs to the prokaryotic/mitochondrial release factor family.</text>
</comment>
<name>A0A1V5T143_9BACT</name>
<dbReference type="InterPro" id="IPR000352">
    <property type="entry name" value="Pep_chain_release_fac_I"/>
</dbReference>
<keyword evidence="6 7" id="KW-0648">Protein biosynthesis</keyword>
<proteinExistence type="inferred from homology"/>
<dbReference type="HAMAP" id="MF_00093">
    <property type="entry name" value="Rel_fac_1"/>
    <property type="match status" value="1"/>
</dbReference>
<dbReference type="NCBIfam" id="TIGR00019">
    <property type="entry name" value="prfA"/>
    <property type="match status" value="1"/>
</dbReference>
<evidence type="ECO:0000256" key="3">
    <source>
        <dbReference type="ARBA" id="ARBA00010835"/>
    </source>
</evidence>
<comment type="PTM">
    <text evidence="7">Methylated by PrmC. Methylation increases the termination efficiency of RF1.</text>
</comment>
<dbReference type="FunFam" id="3.30.160.20:FF:000004">
    <property type="entry name" value="Peptide chain release factor 1"/>
    <property type="match status" value="1"/>
</dbReference>
<evidence type="ECO:0000256" key="4">
    <source>
        <dbReference type="ARBA" id="ARBA00022481"/>
    </source>
</evidence>
<feature type="domain" description="Prokaryotic-type class I peptide chain release factors" evidence="11">
    <location>
        <begin position="227"/>
        <end position="243"/>
    </location>
</feature>
<dbReference type="Pfam" id="PF03462">
    <property type="entry name" value="PCRF"/>
    <property type="match status" value="1"/>
</dbReference>
<dbReference type="SUPFAM" id="SSF75620">
    <property type="entry name" value="Release factor"/>
    <property type="match status" value="1"/>
</dbReference>
<keyword evidence="4 7" id="KW-0488">Methylation</keyword>
<dbReference type="Gene3D" id="3.30.160.20">
    <property type="match status" value="1"/>
</dbReference>